<protein>
    <submittedName>
        <fullName evidence="2">Uncharacterized protein</fullName>
    </submittedName>
</protein>
<evidence type="ECO:0000313" key="2">
    <source>
        <dbReference type="EMBL" id="KAG2322020.1"/>
    </source>
</evidence>
<accession>A0A8X7W4A8</accession>
<gene>
    <name evidence="2" type="ORF">Bca52824_015233</name>
</gene>
<reference evidence="2 3" key="1">
    <citation type="submission" date="2020-02" db="EMBL/GenBank/DDBJ databases">
        <authorList>
            <person name="Ma Q."/>
            <person name="Huang Y."/>
            <person name="Song X."/>
            <person name="Pei D."/>
        </authorList>
    </citation>
    <scope>NUCLEOTIDE SEQUENCE [LARGE SCALE GENOMIC DNA]</scope>
    <source>
        <strain evidence="2">Sxm20200214</strain>
        <tissue evidence="2">Leaf</tissue>
    </source>
</reference>
<proteinExistence type="predicted"/>
<evidence type="ECO:0000313" key="3">
    <source>
        <dbReference type="Proteomes" id="UP000886595"/>
    </source>
</evidence>
<dbReference type="Proteomes" id="UP000886595">
    <property type="component" value="Unassembled WGS sequence"/>
</dbReference>
<feature type="compositionally biased region" description="Low complexity" evidence="1">
    <location>
        <begin position="63"/>
        <end position="76"/>
    </location>
</feature>
<sequence length="131" mass="14890">MKKLKKHYDMLGYICDAQYGIPTRCPCGGEIKTDVSPNPKYRHDFDTLHGSRYFTARTMSDAPSSPSSSRYYRRSPPSSPLQTSLFKSFPSLDYPSSYLFSFRPPPHSIPSEFFSLSFVLTVDFGYGIEFG</sequence>
<keyword evidence="3" id="KW-1185">Reference proteome</keyword>
<dbReference type="EMBL" id="JAAMPC010000003">
    <property type="protein sequence ID" value="KAG2322020.1"/>
    <property type="molecule type" value="Genomic_DNA"/>
</dbReference>
<organism evidence="2 3">
    <name type="scientific">Brassica carinata</name>
    <name type="common">Ethiopian mustard</name>
    <name type="synonym">Abyssinian cabbage</name>
    <dbReference type="NCBI Taxonomy" id="52824"/>
    <lineage>
        <taxon>Eukaryota</taxon>
        <taxon>Viridiplantae</taxon>
        <taxon>Streptophyta</taxon>
        <taxon>Embryophyta</taxon>
        <taxon>Tracheophyta</taxon>
        <taxon>Spermatophyta</taxon>
        <taxon>Magnoliopsida</taxon>
        <taxon>eudicotyledons</taxon>
        <taxon>Gunneridae</taxon>
        <taxon>Pentapetalae</taxon>
        <taxon>rosids</taxon>
        <taxon>malvids</taxon>
        <taxon>Brassicales</taxon>
        <taxon>Brassicaceae</taxon>
        <taxon>Brassiceae</taxon>
        <taxon>Brassica</taxon>
    </lineage>
</organism>
<comment type="caution">
    <text evidence="2">The sequence shown here is derived from an EMBL/GenBank/DDBJ whole genome shotgun (WGS) entry which is preliminary data.</text>
</comment>
<evidence type="ECO:0000256" key="1">
    <source>
        <dbReference type="SAM" id="MobiDB-lite"/>
    </source>
</evidence>
<feature type="region of interest" description="Disordered" evidence="1">
    <location>
        <begin position="57"/>
        <end position="81"/>
    </location>
</feature>
<dbReference type="AlphaFoldDB" id="A0A8X7W4A8"/>
<name>A0A8X7W4A8_BRACI</name>